<dbReference type="InterPro" id="IPR015422">
    <property type="entry name" value="PyrdxlP-dep_Trfase_small"/>
</dbReference>
<dbReference type="EMBL" id="JMFG01000001">
    <property type="protein sequence ID" value="KDA55077.1"/>
    <property type="molecule type" value="Genomic_DNA"/>
</dbReference>
<dbReference type="GO" id="GO:0017000">
    <property type="term" value="P:antibiotic biosynthetic process"/>
    <property type="evidence" value="ECO:0007669"/>
    <property type="project" value="InterPro"/>
</dbReference>
<dbReference type="PANTHER" id="PTHR43206">
    <property type="entry name" value="AMINOTRANSFERASE"/>
    <property type="match status" value="1"/>
</dbReference>
<dbReference type="PANTHER" id="PTHR43206:SF2">
    <property type="entry name" value="4-AMINOBUTYRATE AMINOTRANSFERASE GABT"/>
    <property type="match status" value="1"/>
</dbReference>
<evidence type="ECO:0000256" key="7">
    <source>
        <dbReference type="ARBA" id="ARBA00030921"/>
    </source>
</evidence>
<dbReference type="OrthoDB" id="9801834at2"/>
<evidence type="ECO:0000256" key="4">
    <source>
        <dbReference type="ARBA" id="ARBA00022576"/>
    </source>
</evidence>
<dbReference type="Proteomes" id="UP000027284">
    <property type="component" value="Unassembled WGS sequence"/>
</dbReference>
<dbReference type="AlphaFoldDB" id="A0A062XR48"/>
<dbReference type="SUPFAM" id="SSF53383">
    <property type="entry name" value="PLP-dependent transferases"/>
    <property type="match status" value="1"/>
</dbReference>
<dbReference type="InterPro" id="IPR017657">
    <property type="entry name" value="L-lysine_6-transaminase"/>
</dbReference>
<evidence type="ECO:0000256" key="6">
    <source>
        <dbReference type="ARBA" id="ARBA00022898"/>
    </source>
</evidence>
<dbReference type="Pfam" id="PF00202">
    <property type="entry name" value="Aminotran_3"/>
    <property type="match status" value="1"/>
</dbReference>
<evidence type="ECO:0000256" key="2">
    <source>
        <dbReference type="ARBA" id="ARBA00008954"/>
    </source>
</evidence>
<dbReference type="InterPro" id="IPR049704">
    <property type="entry name" value="Aminotrans_3_PPA_site"/>
</dbReference>
<keyword evidence="6 9" id="KW-0663">Pyridoxal phosphate</keyword>
<evidence type="ECO:0000313" key="11">
    <source>
        <dbReference type="Proteomes" id="UP000027284"/>
    </source>
</evidence>
<comment type="cofactor">
    <cofactor evidence="1">
        <name>pyridoxal 5'-phosphate</name>
        <dbReference type="ChEBI" id="CHEBI:597326"/>
    </cofactor>
</comment>
<dbReference type="Gene3D" id="3.40.640.10">
    <property type="entry name" value="Type I PLP-dependent aspartate aminotransferase-like (Major domain)"/>
    <property type="match status" value="1"/>
</dbReference>
<dbReference type="PROSITE" id="PS00600">
    <property type="entry name" value="AA_TRANSFER_CLASS_3"/>
    <property type="match status" value="1"/>
</dbReference>
<dbReference type="GO" id="GO:0045484">
    <property type="term" value="F:L-lysine 6-transaminase activity"/>
    <property type="evidence" value="ECO:0007669"/>
    <property type="project" value="UniProtKB-EC"/>
</dbReference>
<gene>
    <name evidence="10" type="ORF">EG19_00200</name>
</gene>
<proteinExistence type="inferred from homology"/>
<dbReference type="CDD" id="cd00610">
    <property type="entry name" value="OAT_like"/>
    <property type="match status" value="1"/>
</dbReference>
<dbReference type="Gene3D" id="3.90.1150.10">
    <property type="entry name" value="Aspartate Aminotransferase, domain 1"/>
    <property type="match status" value="1"/>
</dbReference>
<protein>
    <recommendedName>
        <fullName evidence="8">L-lysine-epsilon aminotransferase</fullName>
        <ecNumber evidence="3">2.6.1.36</ecNumber>
    </recommendedName>
    <alternativeName>
        <fullName evidence="7">Lysine 6-aminotransferase</fullName>
    </alternativeName>
</protein>
<keyword evidence="4 10" id="KW-0032">Aminotransferase</keyword>
<comment type="similarity">
    <text evidence="2 9">Belongs to the class-III pyridoxal-phosphate-dependent aminotransferase family.</text>
</comment>
<dbReference type="InterPro" id="IPR005814">
    <property type="entry name" value="Aminotrans_3"/>
</dbReference>
<name>A0A062XR48_9BACT</name>
<evidence type="ECO:0000256" key="8">
    <source>
        <dbReference type="ARBA" id="ARBA00050040"/>
    </source>
</evidence>
<keyword evidence="5 10" id="KW-0808">Transferase</keyword>
<dbReference type="GO" id="GO:0030170">
    <property type="term" value="F:pyridoxal phosphate binding"/>
    <property type="evidence" value="ECO:0007669"/>
    <property type="project" value="InterPro"/>
</dbReference>
<dbReference type="InterPro" id="IPR015421">
    <property type="entry name" value="PyrdxlP-dep_Trfase_major"/>
</dbReference>
<reference evidence="10 11" key="1">
    <citation type="submission" date="2014-04" db="EMBL/GenBank/DDBJ databases">
        <title>The Genome Sequence of Thermoanaerobaculum aquaticum MP-01, The First Cultivated Group 23 Acidobacterium.</title>
        <authorList>
            <person name="Stamps B.W."/>
            <person name="Losey N.A."/>
            <person name="Lawson P.A."/>
            <person name="Stevenson B.S."/>
        </authorList>
    </citation>
    <scope>NUCLEOTIDE SEQUENCE [LARGE SCALE GENOMIC DNA]</scope>
    <source>
        <strain evidence="10 11">MP-01</strain>
    </source>
</reference>
<dbReference type="InterPro" id="IPR015424">
    <property type="entry name" value="PyrdxlP-dep_Trfase"/>
</dbReference>
<evidence type="ECO:0000313" key="10">
    <source>
        <dbReference type="EMBL" id="KDA55077.1"/>
    </source>
</evidence>
<dbReference type="NCBIfam" id="TIGR03251">
    <property type="entry name" value="LAT_fam"/>
    <property type="match status" value="1"/>
</dbReference>
<evidence type="ECO:0000256" key="1">
    <source>
        <dbReference type="ARBA" id="ARBA00001933"/>
    </source>
</evidence>
<organism evidence="10 11">
    <name type="scientific">Thermoanaerobaculum aquaticum</name>
    <dbReference type="NCBI Taxonomy" id="1312852"/>
    <lineage>
        <taxon>Bacteria</taxon>
        <taxon>Pseudomonadati</taxon>
        <taxon>Acidobacteriota</taxon>
        <taxon>Thermoanaerobaculia</taxon>
        <taxon>Thermoanaerobaculales</taxon>
        <taxon>Thermoanaerobaculaceae</taxon>
        <taxon>Thermoanaerobaculum</taxon>
    </lineage>
</organism>
<keyword evidence="11" id="KW-1185">Reference proteome</keyword>
<evidence type="ECO:0000256" key="5">
    <source>
        <dbReference type="ARBA" id="ARBA00022679"/>
    </source>
</evidence>
<dbReference type="EC" id="2.6.1.36" evidence="3"/>
<sequence length="447" mass="49878">MATATKAIRLNASQVHDVLRSHMLVDGFHIVPDLERSRGSYLVDERENKTYLDFFSNFASQALGWNHPGLADPEFRERLLLAALHKPANSDVYTRFFAEFVATFAEVAVPPSHRSHLFFIEGGALAVENALKAAFDWKIRKNMAKGLPETVGTKVLHFRQAFHGRSGYTLSLTNTADPRKTAYFPKFDWPRISNPKIVFPLSEHLAEVEAAEARALAEIEKAVAQYGDDIACLIIEPIQAEGGDNHFRPEFLKALRKLADQHDFLLIFDEVQTGLGLTGTMWAFEGLGVEPDLFSFGKKVQVGGFAANRRIDEVPDNVFRVSSRINSTWGGNLTDMVRSTRILEIIAEENLVENARRVGAQLLAGLHQLEREFPQLLSQVRGRGLMIAFDLPNPETRKKAVEACRAEGLLLLPCGEKSIRLRPFLDLTPEDAQKGLALLANALRRLG</sequence>
<dbReference type="RefSeq" id="WP_038046139.1">
    <property type="nucleotide sequence ID" value="NZ_JMFG01000001.1"/>
</dbReference>
<dbReference type="PIRSF" id="PIRSF000521">
    <property type="entry name" value="Transaminase_4ab_Lys_Orn"/>
    <property type="match status" value="1"/>
</dbReference>
<evidence type="ECO:0000256" key="3">
    <source>
        <dbReference type="ARBA" id="ARBA00013071"/>
    </source>
</evidence>
<dbReference type="STRING" id="1312852.EG19_00200"/>
<dbReference type="GO" id="GO:0009450">
    <property type="term" value="P:gamma-aminobutyric acid catabolic process"/>
    <property type="evidence" value="ECO:0007669"/>
    <property type="project" value="TreeGrafter"/>
</dbReference>
<evidence type="ECO:0000256" key="9">
    <source>
        <dbReference type="RuleBase" id="RU003560"/>
    </source>
</evidence>
<accession>A0A062XR48</accession>
<comment type="caution">
    <text evidence="10">The sequence shown here is derived from an EMBL/GenBank/DDBJ whole genome shotgun (WGS) entry which is preliminary data.</text>
</comment>